<evidence type="ECO:0000313" key="3">
    <source>
        <dbReference type="Proteomes" id="UP000286734"/>
    </source>
</evidence>
<dbReference type="Proteomes" id="UP000286734">
    <property type="component" value="Unassembled WGS sequence"/>
</dbReference>
<evidence type="ECO:0000256" key="1">
    <source>
        <dbReference type="SAM" id="Phobius"/>
    </source>
</evidence>
<dbReference type="Pfam" id="PF04956">
    <property type="entry name" value="TrbC"/>
    <property type="match status" value="1"/>
</dbReference>
<gene>
    <name evidence="2" type="ORF">CSW47_10615</name>
</gene>
<feature type="transmembrane region" description="Helical" evidence="1">
    <location>
        <begin position="88"/>
        <end position="110"/>
    </location>
</feature>
<dbReference type="InterPro" id="IPR007039">
    <property type="entry name" value="TrbC/VirB2"/>
</dbReference>
<reference evidence="2 3" key="1">
    <citation type="journal article" date="2019" name="Extremophiles">
        <title>Biogeography of thermophiles and predominance of Thermus scotoductus in domestic water heaters.</title>
        <authorList>
            <person name="Wilpiszeski R.L."/>
            <person name="Zhang Z."/>
            <person name="House C.H."/>
        </authorList>
    </citation>
    <scope>NUCLEOTIDE SEQUENCE [LARGE SCALE GENOMIC DNA]</scope>
    <source>
        <strain evidence="2 3">34_S34</strain>
    </source>
</reference>
<protein>
    <recommendedName>
        <fullName evidence="4">Conjugal transfer protein TrbC</fullName>
    </recommendedName>
</protein>
<dbReference type="RefSeq" id="WP_126200691.1">
    <property type="nucleotide sequence ID" value="NZ_PELP01000333.1"/>
</dbReference>
<name>A0A430R575_THESC</name>
<proteinExistence type="predicted"/>
<evidence type="ECO:0008006" key="4">
    <source>
        <dbReference type="Google" id="ProtNLM"/>
    </source>
</evidence>
<dbReference type="AlphaFoldDB" id="A0A430R575"/>
<evidence type="ECO:0000313" key="2">
    <source>
        <dbReference type="EMBL" id="RTH02538.1"/>
    </source>
</evidence>
<keyword evidence="1" id="KW-0812">Transmembrane</keyword>
<keyword evidence="1" id="KW-0472">Membrane</keyword>
<keyword evidence="1" id="KW-1133">Transmembrane helix</keyword>
<accession>A0A430R575</accession>
<dbReference type="EMBL" id="PELP01000333">
    <property type="protein sequence ID" value="RTH02538.1"/>
    <property type="molecule type" value="Genomic_DNA"/>
</dbReference>
<feature type="transmembrane region" description="Helical" evidence="1">
    <location>
        <begin position="62"/>
        <end position="81"/>
    </location>
</feature>
<organism evidence="2 3">
    <name type="scientific">Thermus scotoductus</name>
    <dbReference type="NCBI Taxonomy" id="37636"/>
    <lineage>
        <taxon>Bacteria</taxon>
        <taxon>Thermotogati</taxon>
        <taxon>Deinococcota</taxon>
        <taxon>Deinococci</taxon>
        <taxon>Thermales</taxon>
        <taxon>Thermaceae</taxon>
        <taxon>Thermus</taxon>
    </lineage>
</organism>
<comment type="caution">
    <text evidence="2">The sequence shown here is derived from an EMBL/GenBank/DDBJ whole genome shotgun (WGS) entry which is preliminary data.</text>
</comment>
<sequence length="116" mass="11471">MERIKAYLRVVRRNPQAAVVLALAAGQLALAGGGGTTNPLSGAMTRIQNIICGVVETLTGPFGAALAIIMLGLGFAGLIIGNRNSMGLIITAIAGGALLLAAKTLGNAILGATGCS</sequence>